<feature type="non-terminal residue" evidence="1">
    <location>
        <position position="31"/>
    </location>
</feature>
<reference evidence="1" key="1">
    <citation type="journal article" date="2014" name="Front. Microbiol.">
        <title>High frequency of phylogenetically diverse reductive dehalogenase-homologous genes in deep subseafloor sedimentary metagenomes.</title>
        <authorList>
            <person name="Kawai M."/>
            <person name="Futagami T."/>
            <person name="Toyoda A."/>
            <person name="Takaki Y."/>
            <person name="Nishi S."/>
            <person name="Hori S."/>
            <person name="Arai W."/>
            <person name="Tsubouchi T."/>
            <person name="Morono Y."/>
            <person name="Uchiyama I."/>
            <person name="Ito T."/>
            <person name="Fujiyama A."/>
            <person name="Inagaki F."/>
            <person name="Takami H."/>
        </authorList>
    </citation>
    <scope>NUCLEOTIDE SEQUENCE</scope>
    <source>
        <strain evidence="1">Expedition CK06-06</strain>
    </source>
</reference>
<name>X0XC47_9ZZZZ</name>
<evidence type="ECO:0000313" key="1">
    <source>
        <dbReference type="EMBL" id="GAG40655.1"/>
    </source>
</evidence>
<comment type="caution">
    <text evidence="1">The sequence shown here is derived from an EMBL/GenBank/DDBJ whole genome shotgun (WGS) entry which is preliminary data.</text>
</comment>
<protein>
    <submittedName>
        <fullName evidence="1">Uncharacterized protein</fullName>
    </submittedName>
</protein>
<dbReference type="AlphaFoldDB" id="X0XC47"/>
<proteinExistence type="predicted"/>
<gene>
    <name evidence="1" type="ORF">S01H1_62325</name>
</gene>
<accession>X0XC47</accession>
<dbReference type="EMBL" id="BARS01040930">
    <property type="protein sequence ID" value="GAG40655.1"/>
    <property type="molecule type" value="Genomic_DNA"/>
</dbReference>
<sequence>MGGGEKGNLYCIKLIMEQVSSLKTGIRDKDT</sequence>
<organism evidence="1">
    <name type="scientific">marine sediment metagenome</name>
    <dbReference type="NCBI Taxonomy" id="412755"/>
    <lineage>
        <taxon>unclassified sequences</taxon>
        <taxon>metagenomes</taxon>
        <taxon>ecological metagenomes</taxon>
    </lineage>
</organism>